<reference evidence="1 2" key="1">
    <citation type="submission" date="2021-06" db="EMBL/GenBank/DDBJ databases">
        <authorList>
            <person name="Palmer J.M."/>
        </authorList>
    </citation>
    <scope>NUCLEOTIDE SEQUENCE [LARGE SCALE GENOMIC DNA]</scope>
    <source>
        <strain evidence="2">if_2019</strain>
        <tissue evidence="1">Muscle</tissue>
    </source>
</reference>
<organism evidence="1 2">
    <name type="scientific">Ilyodon furcidens</name>
    <name type="common">goldbreast splitfin</name>
    <dbReference type="NCBI Taxonomy" id="33524"/>
    <lineage>
        <taxon>Eukaryota</taxon>
        <taxon>Metazoa</taxon>
        <taxon>Chordata</taxon>
        <taxon>Craniata</taxon>
        <taxon>Vertebrata</taxon>
        <taxon>Euteleostomi</taxon>
        <taxon>Actinopterygii</taxon>
        <taxon>Neopterygii</taxon>
        <taxon>Teleostei</taxon>
        <taxon>Neoteleostei</taxon>
        <taxon>Acanthomorphata</taxon>
        <taxon>Ovalentaria</taxon>
        <taxon>Atherinomorphae</taxon>
        <taxon>Cyprinodontiformes</taxon>
        <taxon>Goodeidae</taxon>
        <taxon>Ilyodon</taxon>
    </lineage>
</organism>
<dbReference type="Proteomes" id="UP001482620">
    <property type="component" value="Unassembled WGS sequence"/>
</dbReference>
<accession>A0ABV0T9P3</accession>
<protein>
    <submittedName>
        <fullName evidence="1">Uncharacterized protein</fullName>
    </submittedName>
</protein>
<keyword evidence="2" id="KW-1185">Reference proteome</keyword>
<evidence type="ECO:0000313" key="1">
    <source>
        <dbReference type="EMBL" id="MEQ2229471.1"/>
    </source>
</evidence>
<name>A0ABV0T9P3_9TELE</name>
<dbReference type="EMBL" id="JAHRIQ010025057">
    <property type="protein sequence ID" value="MEQ2229471.1"/>
    <property type="molecule type" value="Genomic_DNA"/>
</dbReference>
<proteinExistence type="predicted"/>
<evidence type="ECO:0000313" key="2">
    <source>
        <dbReference type="Proteomes" id="UP001482620"/>
    </source>
</evidence>
<comment type="caution">
    <text evidence="1">The sequence shown here is derived from an EMBL/GenBank/DDBJ whole genome shotgun (WGS) entry which is preliminary data.</text>
</comment>
<sequence>MNESTGYTNSDSFALILVHMIDDCMTLSDPVEELRLFASKETLARCLSGQPHSRVRMEEAGCSKSGAFIWTVTVRYKQPKILITSQKEEKDKELVSRCEENGQRLCFQLQISYRSENHLSAPLFLLSLGVP</sequence>
<gene>
    <name evidence="1" type="ORF">ILYODFUR_019060</name>
</gene>